<feature type="region of interest" description="Disordered" evidence="1">
    <location>
        <begin position="203"/>
        <end position="270"/>
    </location>
</feature>
<feature type="region of interest" description="Disordered" evidence="1">
    <location>
        <begin position="394"/>
        <end position="431"/>
    </location>
</feature>
<dbReference type="EMBL" id="CAMPGE010003022">
    <property type="protein sequence ID" value="CAI2361845.1"/>
    <property type="molecule type" value="Genomic_DNA"/>
</dbReference>
<sequence>MEHNWYIPKEYNPTRKGKRKPRDLNLERNVLKVKNRKKCKGKSRVDCIQTSSQESLLNKTRPCIIESVEHSHTPQFIIKDQPYIKRVQRTLYDGSGSRSIVENIGPKERMKIIRYQPHPFEGRDAVPIHPPPNMDQTFSPHKRVRKGNCPYQRDGICKNESERALVRYSNLRKVPMPHFERERPHQIYNTLDSLNDENQDLQRQREPYHSLRRPCKTPFRTLNLGSIDNEKYRDKRSKTVHPKYKRHRSRKRKRRKSKKHDKHKNSQNISYRDYHAQITERSQKRRYRMRTPDEIYVEKKPQKKSKTRRKKKVKGLNPDLYKKRMHRVKTHKFEYKKPIPHIEEKNMSQLRMRDKQMQRGFRELYRSTVEALLPRKPNAMNRKHTAPLNNRRITNEQCELEETSAPSSTSEEDLHENDIRKRVNRTHQEEVSQRLKHLGDSLTNCERKFGNINRSIEHIRQSYMS</sequence>
<comment type="caution">
    <text evidence="2">The sequence shown here is derived from an EMBL/GenBank/DDBJ whole genome shotgun (WGS) entry which is preliminary data.</text>
</comment>
<protein>
    <submittedName>
        <fullName evidence="2">Uncharacterized protein</fullName>
    </submittedName>
</protein>
<dbReference type="AlphaFoldDB" id="A0AAD1X8Z1"/>
<reference evidence="2" key="1">
    <citation type="submission" date="2023-07" db="EMBL/GenBank/DDBJ databases">
        <authorList>
            <consortium name="AG Swart"/>
            <person name="Singh M."/>
            <person name="Singh A."/>
            <person name="Seah K."/>
            <person name="Emmerich C."/>
        </authorList>
    </citation>
    <scope>NUCLEOTIDE SEQUENCE</scope>
    <source>
        <strain evidence="2">DP1</strain>
    </source>
</reference>
<accession>A0AAD1X8Z1</accession>
<proteinExistence type="predicted"/>
<keyword evidence="3" id="KW-1185">Reference proteome</keyword>
<feature type="region of interest" description="Disordered" evidence="1">
    <location>
        <begin position="1"/>
        <end position="20"/>
    </location>
</feature>
<evidence type="ECO:0000313" key="3">
    <source>
        <dbReference type="Proteomes" id="UP001295684"/>
    </source>
</evidence>
<dbReference type="Proteomes" id="UP001295684">
    <property type="component" value="Unassembled WGS sequence"/>
</dbReference>
<evidence type="ECO:0000256" key="1">
    <source>
        <dbReference type="SAM" id="MobiDB-lite"/>
    </source>
</evidence>
<organism evidence="2 3">
    <name type="scientific">Euplotes crassus</name>
    <dbReference type="NCBI Taxonomy" id="5936"/>
    <lineage>
        <taxon>Eukaryota</taxon>
        <taxon>Sar</taxon>
        <taxon>Alveolata</taxon>
        <taxon>Ciliophora</taxon>
        <taxon>Intramacronucleata</taxon>
        <taxon>Spirotrichea</taxon>
        <taxon>Hypotrichia</taxon>
        <taxon>Euplotida</taxon>
        <taxon>Euplotidae</taxon>
        <taxon>Moneuplotes</taxon>
    </lineage>
</organism>
<feature type="compositionally biased region" description="Basic residues" evidence="1">
    <location>
        <begin position="234"/>
        <end position="265"/>
    </location>
</feature>
<feature type="compositionally biased region" description="Basic and acidic residues" evidence="1">
    <location>
        <begin position="416"/>
        <end position="431"/>
    </location>
</feature>
<gene>
    <name evidence="2" type="ORF">ECRASSUSDP1_LOCUS3158</name>
</gene>
<evidence type="ECO:0000313" key="2">
    <source>
        <dbReference type="EMBL" id="CAI2361845.1"/>
    </source>
</evidence>
<name>A0AAD1X8Z1_EUPCR</name>